<reference evidence="1" key="1">
    <citation type="submission" date="2022-08" db="EMBL/GenBank/DDBJ databases">
        <authorList>
            <person name="Kallberg Y."/>
            <person name="Tangrot J."/>
            <person name="Rosling A."/>
        </authorList>
    </citation>
    <scope>NUCLEOTIDE SEQUENCE</scope>
    <source>
        <strain evidence="1">Wild A</strain>
    </source>
</reference>
<name>A0A9W4WUD6_9GLOM</name>
<proteinExistence type="predicted"/>
<comment type="caution">
    <text evidence="1">The sequence shown here is derived from an EMBL/GenBank/DDBJ whole genome shotgun (WGS) entry which is preliminary data.</text>
</comment>
<organism evidence="1 2">
    <name type="scientific">Funneliformis geosporum</name>
    <dbReference type="NCBI Taxonomy" id="1117311"/>
    <lineage>
        <taxon>Eukaryota</taxon>
        <taxon>Fungi</taxon>
        <taxon>Fungi incertae sedis</taxon>
        <taxon>Mucoromycota</taxon>
        <taxon>Glomeromycotina</taxon>
        <taxon>Glomeromycetes</taxon>
        <taxon>Glomerales</taxon>
        <taxon>Glomeraceae</taxon>
        <taxon>Funneliformis</taxon>
    </lineage>
</organism>
<dbReference type="AlphaFoldDB" id="A0A9W4WUD6"/>
<dbReference type="EMBL" id="CAMKVN010000148">
    <property type="protein sequence ID" value="CAI2164317.1"/>
    <property type="molecule type" value="Genomic_DNA"/>
</dbReference>
<evidence type="ECO:0000313" key="1">
    <source>
        <dbReference type="EMBL" id="CAI2164317.1"/>
    </source>
</evidence>
<dbReference type="OrthoDB" id="2321333at2759"/>
<dbReference type="Proteomes" id="UP001153678">
    <property type="component" value="Unassembled WGS sequence"/>
</dbReference>
<protein>
    <submittedName>
        <fullName evidence="1">3850_t:CDS:1</fullName>
    </submittedName>
</protein>
<gene>
    <name evidence="1" type="ORF">FWILDA_LOCUS1507</name>
</gene>
<sequence length="248" mass="28141">MGRYICSPRMDALNSLWNGRESNPNGVLNRFYNFCNKNGDQAQGSKDSETISIFKDAIYLNVTYGKGSAALESDKVTGSLAIRIFYSYFIHGNEEVDYPVFRARISEENVKSLKLSHVLQAIYKDKVKENNRNLAIVIGIDDVNKLNDTSNDAFRFLVNIIGSLSCRLGNVFFVPILAGTVEACDIGFDEKYVYGNNLFRRIVVDIVGQVRALELFYEMISKEISKRELEEVDLTHIMHLVGNELQER</sequence>
<accession>A0A9W4WUD6</accession>
<evidence type="ECO:0000313" key="2">
    <source>
        <dbReference type="Proteomes" id="UP001153678"/>
    </source>
</evidence>
<keyword evidence="2" id="KW-1185">Reference proteome</keyword>